<dbReference type="PANTHER" id="PTHR12302:SF3">
    <property type="entry name" value="SERINE_THREONINE-PROTEIN KINASE 31"/>
    <property type="match status" value="1"/>
</dbReference>
<organism evidence="5 6">
    <name type="scientific">Paracidovorax wautersii</name>
    <dbReference type="NCBI Taxonomy" id="1177982"/>
    <lineage>
        <taxon>Bacteria</taxon>
        <taxon>Pseudomonadati</taxon>
        <taxon>Pseudomonadota</taxon>
        <taxon>Betaproteobacteria</taxon>
        <taxon>Burkholderiales</taxon>
        <taxon>Comamonadaceae</taxon>
        <taxon>Paracidovorax</taxon>
    </lineage>
</organism>
<evidence type="ECO:0000259" key="4">
    <source>
        <dbReference type="PROSITE" id="PS50830"/>
    </source>
</evidence>
<protein>
    <recommendedName>
        <fullName evidence="4">TNase-like domain-containing protein</fullName>
    </recommendedName>
</protein>
<dbReference type="SUPFAM" id="SSF50199">
    <property type="entry name" value="Staphylococcal nuclease"/>
    <property type="match status" value="1"/>
</dbReference>
<feature type="domain" description="TNase-like" evidence="4">
    <location>
        <begin position="4"/>
        <end position="129"/>
    </location>
</feature>
<name>A0A7V8FLY6_9BURK</name>
<dbReference type="AlphaFoldDB" id="A0A7V8FLY6"/>
<dbReference type="GO" id="GO:0016787">
    <property type="term" value="F:hydrolase activity"/>
    <property type="evidence" value="ECO:0007669"/>
    <property type="project" value="UniProtKB-KW"/>
</dbReference>
<dbReference type="PROSITE" id="PS50830">
    <property type="entry name" value="TNASE_3"/>
    <property type="match status" value="1"/>
</dbReference>
<dbReference type="InterPro" id="IPR035437">
    <property type="entry name" value="SNase_OB-fold_sf"/>
</dbReference>
<gene>
    <name evidence="5" type="ORF">GAK30_02971</name>
</gene>
<evidence type="ECO:0000256" key="2">
    <source>
        <dbReference type="ARBA" id="ARBA00022759"/>
    </source>
</evidence>
<comment type="caution">
    <text evidence="5">The sequence shown here is derived from an EMBL/GenBank/DDBJ whole genome shotgun (WGS) entry which is preliminary data.</text>
</comment>
<proteinExistence type="predicted"/>
<evidence type="ECO:0000256" key="3">
    <source>
        <dbReference type="ARBA" id="ARBA00022801"/>
    </source>
</evidence>
<evidence type="ECO:0000256" key="1">
    <source>
        <dbReference type="ARBA" id="ARBA00022722"/>
    </source>
</evidence>
<dbReference type="GO" id="GO:0004519">
    <property type="term" value="F:endonuclease activity"/>
    <property type="evidence" value="ECO:0007669"/>
    <property type="project" value="UniProtKB-KW"/>
</dbReference>
<evidence type="ECO:0000313" key="6">
    <source>
        <dbReference type="Proteomes" id="UP000461670"/>
    </source>
</evidence>
<dbReference type="Proteomes" id="UP000461670">
    <property type="component" value="Unassembled WGS sequence"/>
</dbReference>
<keyword evidence="2" id="KW-0255">Endonuclease</keyword>
<sequence>MPAAALLCLIIGISDGDTLTARCGTPEAYEQVKIRLSAIDAPESRQAYGQRSKQALSDLCYRVEARITPRNKDRYGRTVADVECRGRDAGQEQIRIGMAWVYDRYAKGYGHLYAIQDQAKAAQRGLWADVNPVPPWEWRRQ</sequence>
<keyword evidence="1" id="KW-0540">Nuclease</keyword>
<dbReference type="EMBL" id="WNDQ01000050">
    <property type="protein sequence ID" value="KAF1019655.1"/>
    <property type="molecule type" value="Genomic_DNA"/>
</dbReference>
<dbReference type="InterPro" id="IPR016071">
    <property type="entry name" value="Staphylococal_nuclease_OB-fold"/>
</dbReference>
<dbReference type="SMART" id="SM00318">
    <property type="entry name" value="SNc"/>
    <property type="match status" value="1"/>
</dbReference>
<accession>A0A7V8FLY6</accession>
<dbReference type="Pfam" id="PF00565">
    <property type="entry name" value="SNase"/>
    <property type="match status" value="1"/>
</dbReference>
<evidence type="ECO:0000313" key="5">
    <source>
        <dbReference type="EMBL" id="KAF1019655.1"/>
    </source>
</evidence>
<keyword evidence="3" id="KW-0378">Hydrolase</keyword>
<reference evidence="6" key="1">
    <citation type="journal article" date="2020" name="MBio">
        <title>Horizontal gene transfer to a defensive symbiont with a reduced genome amongst a multipartite beetle microbiome.</title>
        <authorList>
            <person name="Waterworth S.C."/>
            <person name="Florez L.V."/>
            <person name="Rees E.R."/>
            <person name="Hertweck C."/>
            <person name="Kaltenpoth M."/>
            <person name="Kwan J.C."/>
        </authorList>
    </citation>
    <scope>NUCLEOTIDE SEQUENCE [LARGE SCALE GENOMIC DNA]</scope>
</reference>
<dbReference type="Gene3D" id="2.40.50.90">
    <property type="match status" value="1"/>
</dbReference>
<dbReference type="PANTHER" id="PTHR12302">
    <property type="entry name" value="EBNA2 BINDING PROTEIN P100"/>
    <property type="match status" value="1"/>
</dbReference>